<dbReference type="Proteomes" id="UP000052167">
    <property type="component" value="Unassembled WGS sequence"/>
</dbReference>
<comment type="caution">
    <text evidence="9">The sequence shown here is derived from an EMBL/GenBank/DDBJ whole genome shotgun (WGS) entry which is preliminary data.</text>
</comment>
<dbReference type="InterPro" id="IPR006059">
    <property type="entry name" value="SBP"/>
</dbReference>
<keyword evidence="6" id="KW-0574">Periplasm</keyword>
<evidence type="ECO:0000256" key="4">
    <source>
        <dbReference type="ARBA" id="ARBA00022597"/>
    </source>
</evidence>
<dbReference type="EMBL" id="JOKJ01000027">
    <property type="protein sequence ID" value="KEQ04155.1"/>
    <property type="molecule type" value="Genomic_DNA"/>
</dbReference>
<dbReference type="PANTHER" id="PTHR43649:SF28">
    <property type="entry name" value="BINDING PROTEIN COMPONENT OF ABC SUGAR TRANSPORTER-RELATED"/>
    <property type="match status" value="1"/>
</dbReference>
<evidence type="ECO:0000313" key="10">
    <source>
        <dbReference type="Proteomes" id="UP000052167"/>
    </source>
</evidence>
<gene>
    <name evidence="9" type="ORF">GV68_13945</name>
</gene>
<evidence type="ECO:0000256" key="3">
    <source>
        <dbReference type="ARBA" id="ARBA00022448"/>
    </source>
</evidence>
<keyword evidence="3" id="KW-0813">Transport</keyword>
<keyword evidence="10" id="KW-1185">Reference proteome</keyword>
<keyword evidence="4" id="KW-0762">Sugar transport</keyword>
<dbReference type="Pfam" id="PF13416">
    <property type="entry name" value="SBP_bac_8"/>
    <property type="match status" value="1"/>
</dbReference>
<evidence type="ECO:0000256" key="7">
    <source>
        <dbReference type="ARBA" id="ARBA00049629"/>
    </source>
</evidence>
<reference evidence="9 10" key="1">
    <citation type="submission" date="2014-06" db="EMBL/GenBank/DDBJ databases">
        <title>Rhizobium pelagicum/R2-400B4.</title>
        <authorList>
            <person name="Kimes N.E."/>
            <person name="Lopez-Perez M."/>
        </authorList>
    </citation>
    <scope>NUCLEOTIDE SEQUENCE [LARGE SCALE GENOMIC DNA]</scope>
    <source>
        <strain evidence="9 10">R2-400B4</strain>
    </source>
</reference>
<dbReference type="InterPro" id="IPR050490">
    <property type="entry name" value="Bact_solute-bd_prot1"/>
</dbReference>
<dbReference type="AlphaFoldDB" id="A0A922NZF3"/>
<comment type="similarity">
    <text evidence="2">Belongs to the bacterial solute-binding protein 1 family.</text>
</comment>
<comment type="function">
    <text evidence="7">Part of a binding-protein-dependent transport system for a sugar.</text>
</comment>
<sequence>MIHWWVSGGEAAALDVLKRKLFEAEVGFYDTPIAGGAKLKADLKAMVSGGDIPTAAVMSGYETWYWARQGVLGDLSALAAAEDWSNAVPPALQKFCKYNGKWIGVPVALHSINWLWINTAAAEKIGLEMPPASMDALFVALDLAKSAGLVPMAIGGQPWLMATLFDSVVLGTNGPDFYKSAFVELDEAALKSSEMTRAFQNLSRLASYATASSSAVHWNDATDMVITGRALLEVSGDWAKAEYRAAQKKLGIDYLCVRFPGTEDDILFNADIIAMFDVEPYRQPAQAKLAKAIMDPTFQVSFNDAKGAAPARIDVPDAALDAFEQSALADVRAANSNGRLIGAMSHGYMQPTVIQEAYFDVVVKVFRSEIRPEAAAETLGVAIAAVK</sequence>
<dbReference type="Gene3D" id="3.40.190.10">
    <property type="entry name" value="Periplasmic binding protein-like II"/>
    <property type="match status" value="2"/>
</dbReference>
<evidence type="ECO:0000256" key="6">
    <source>
        <dbReference type="ARBA" id="ARBA00022764"/>
    </source>
</evidence>
<comment type="subcellular location">
    <subcellularLocation>
        <location evidence="1">Periplasm</location>
    </subcellularLocation>
</comment>
<protein>
    <recommendedName>
        <fullName evidence="8">Probable sugar-binding periplasmic protein</fullName>
    </recommendedName>
</protein>
<evidence type="ECO:0000256" key="5">
    <source>
        <dbReference type="ARBA" id="ARBA00022729"/>
    </source>
</evidence>
<dbReference type="SUPFAM" id="SSF53850">
    <property type="entry name" value="Periplasmic binding protein-like II"/>
    <property type="match status" value="1"/>
</dbReference>
<name>A0A922NZF3_9HYPH</name>
<evidence type="ECO:0000256" key="8">
    <source>
        <dbReference type="ARBA" id="ARBA00049753"/>
    </source>
</evidence>
<organism evidence="9 10">
    <name type="scientific">Pseudorhizobium pelagicum</name>
    <dbReference type="NCBI Taxonomy" id="1509405"/>
    <lineage>
        <taxon>Bacteria</taxon>
        <taxon>Pseudomonadati</taxon>
        <taxon>Pseudomonadota</taxon>
        <taxon>Alphaproteobacteria</taxon>
        <taxon>Hyphomicrobiales</taxon>
        <taxon>Rhizobiaceae</taxon>
        <taxon>Rhizobium/Agrobacterium group</taxon>
        <taxon>Pseudorhizobium</taxon>
    </lineage>
</organism>
<evidence type="ECO:0000256" key="2">
    <source>
        <dbReference type="ARBA" id="ARBA00008520"/>
    </source>
</evidence>
<dbReference type="GO" id="GO:0042597">
    <property type="term" value="C:periplasmic space"/>
    <property type="evidence" value="ECO:0007669"/>
    <property type="project" value="UniProtKB-SubCell"/>
</dbReference>
<evidence type="ECO:0000256" key="1">
    <source>
        <dbReference type="ARBA" id="ARBA00004418"/>
    </source>
</evidence>
<accession>A0A922NZF3</accession>
<evidence type="ECO:0000313" key="9">
    <source>
        <dbReference type="EMBL" id="KEQ04155.1"/>
    </source>
</evidence>
<keyword evidence="5" id="KW-0732">Signal</keyword>
<proteinExistence type="inferred from homology"/>
<dbReference type="PANTHER" id="PTHR43649">
    <property type="entry name" value="ARABINOSE-BINDING PROTEIN-RELATED"/>
    <property type="match status" value="1"/>
</dbReference>